<comment type="caution">
    <text evidence="2">The sequence shown here is derived from an EMBL/GenBank/DDBJ whole genome shotgun (WGS) entry which is preliminary data.</text>
</comment>
<proteinExistence type="predicted"/>
<protein>
    <submittedName>
        <fullName evidence="2">PCMD domain-containing protein</fullName>
    </submittedName>
</protein>
<evidence type="ECO:0000313" key="2">
    <source>
        <dbReference type="EMBL" id="MBC5632610.1"/>
    </source>
</evidence>
<dbReference type="InterPro" id="IPR025112">
    <property type="entry name" value="PCMD"/>
</dbReference>
<name>A0ABR7DMI2_9BACT</name>
<reference evidence="2 3" key="1">
    <citation type="submission" date="2020-08" db="EMBL/GenBank/DDBJ databases">
        <title>Genome public.</title>
        <authorList>
            <person name="Liu C."/>
            <person name="Sun Q."/>
        </authorList>
    </citation>
    <scope>NUCLEOTIDE SEQUENCE [LARGE SCALE GENOMIC DNA]</scope>
    <source>
        <strain evidence="2 3">NSJ-79</strain>
    </source>
</reference>
<dbReference type="EMBL" id="JACOOJ010000009">
    <property type="protein sequence ID" value="MBC5632610.1"/>
    <property type="molecule type" value="Genomic_DNA"/>
</dbReference>
<dbReference type="RefSeq" id="WP_186929366.1">
    <property type="nucleotide sequence ID" value="NZ_JACOOJ010000009.1"/>
</dbReference>
<evidence type="ECO:0000259" key="1">
    <source>
        <dbReference type="Pfam" id="PF13201"/>
    </source>
</evidence>
<keyword evidence="3" id="KW-1185">Reference proteome</keyword>
<gene>
    <name evidence="2" type="ORF">H8S65_07495</name>
</gene>
<organism evidence="2 3">
    <name type="scientific">Parabacteroides hominis</name>
    <dbReference type="NCBI Taxonomy" id="2763057"/>
    <lineage>
        <taxon>Bacteria</taxon>
        <taxon>Pseudomonadati</taxon>
        <taxon>Bacteroidota</taxon>
        <taxon>Bacteroidia</taxon>
        <taxon>Bacteroidales</taxon>
        <taxon>Tannerellaceae</taxon>
        <taxon>Parabacteroides</taxon>
    </lineage>
</organism>
<accession>A0ABR7DMI2</accession>
<dbReference type="Gene3D" id="2.60.120.890">
    <property type="entry name" value="BT2081, beta-jelly-roll domain"/>
    <property type="match status" value="1"/>
</dbReference>
<feature type="domain" description="Putative carbohydrate metabolism" evidence="1">
    <location>
        <begin position="120"/>
        <end position="366"/>
    </location>
</feature>
<evidence type="ECO:0000313" key="3">
    <source>
        <dbReference type="Proteomes" id="UP000651475"/>
    </source>
</evidence>
<dbReference type="PROSITE" id="PS51257">
    <property type="entry name" value="PROKAR_LIPOPROTEIN"/>
    <property type="match status" value="1"/>
</dbReference>
<dbReference type="Pfam" id="PF13201">
    <property type="entry name" value="PCMD"/>
    <property type="match status" value="1"/>
</dbReference>
<dbReference type="Gene3D" id="2.60.40.2340">
    <property type="match status" value="1"/>
</dbReference>
<sequence length="371" mass="41253">MRTTYLITWLLLSITLMSCIRDEAPNAEADILTCVVPADILKRDPVIENNKVTLMVKADIDLAHQSPEFTLTPGATISPASGTERDFTSPQYYTVTSEDGNWKKEYQVSYIIAGISTEYHFEDVDSVVKTNYTYDVFYDLDEATGNRINWASGNAGFALTGMGSDRTSFPTSSTVDGKVGKGVKLETKETGSFGEGFGMPIAAGNLFMGTFDVLSALTNALKATRLGMPFEHVPTYLKGYYKYKAGEVFQENGEPVKNKKDTWDVYAIFYEVTDKVRYLDGTIVEGNYTHPNLVSVALLDDKDRKETDEWTEFYIPFVMKSGKVIDREKLKSGGYNVSIVFSSSKEGNYFRGAPGSTLYIDEVELIYAADN</sequence>
<dbReference type="Proteomes" id="UP000651475">
    <property type="component" value="Unassembled WGS sequence"/>
</dbReference>
<dbReference type="InterPro" id="IPR038653">
    <property type="entry name" value="Put_CMD_sf"/>
</dbReference>